<reference evidence="2 3" key="1">
    <citation type="submission" date="2019-02" db="EMBL/GenBank/DDBJ databases">
        <title>Deep-cultivation of Planctomycetes and their phenomic and genomic characterization uncovers novel biology.</title>
        <authorList>
            <person name="Wiegand S."/>
            <person name="Jogler M."/>
            <person name="Boedeker C."/>
            <person name="Pinto D."/>
            <person name="Vollmers J."/>
            <person name="Rivas-Marin E."/>
            <person name="Kohn T."/>
            <person name="Peeters S.H."/>
            <person name="Heuer A."/>
            <person name="Rast P."/>
            <person name="Oberbeckmann S."/>
            <person name="Bunk B."/>
            <person name="Jeske O."/>
            <person name="Meyerdierks A."/>
            <person name="Storesund J.E."/>
            <person name="Kallscheuer N."/>
            <person name="Luecker S."/>
            <person name="Lage O.M."/>
            <person name="Pohl T."/>
            <person name="Merkel B.J."/>
            <person name="Hornburger P."/>
            <person name="Mueller R.-W."/>
            <person name="Bruemmer F."/>
            <person name="Labrenz M."/>
            <person name="Spormann A.M."/>
            <person name="Op den Camp H."/>
            <person name="Overmann J."/>
            <person name="Amann R."/>
            <person name="Jetten M.S.M."/>
            <person name="Mascher T."/>
            <person name="Medema M.H."/>
            <person name="Devos D.P."/>
            <person name="Kaster A.-K."/>
            <person name="Ovreas L."/>
            <person name="Rohde M."/>
            <person name="Galperin M.Y."/>
            <person name="Jogler C."/>
        </authorList>
    </citation>
    <scope>NUCLEOTIDE SEQUENCE [LARGE SCALE GENOMIC DNA]</scope>
    <source>
        <strain evidence="2 3">Pan181</strain>
    </source>
</reference>
<feature type="chain" id="PRO_5021791252" description="MetA-pathway of phenol degradation" evidence="1">
    <location>
        <begin position="25"/>
        <end position="372"/>
    </location>
</feature>
<dbReference type="EMBL" id="CP036278">
    <property type="protein sequence ID" value="QDU55760.1"/>
    <property type="molecule type" value="Genomic_DNA"/>
</dbReference>
<sequence length="372" mass="40572" precursor="true">MTRLRLVGNATLAVMFAAASFATADGRENIASYFDLSDAESVQVAQNTTASPARLVGQTSLVEEFNQQVCFNTPGCCDDACGTGCCDDIACGNACCDAPGCVIPELLLGCFCPTPHCFDDWISPMTNPVFFEDPRTLTELRAIFLQHKVPLAAGGGDVQLYALQIRAALTDRLSLIATKDGYAVSSNPLIRDGWADVSLGLKYNLIRDYKTESLLTTGFTYEMPVGSPRTLQGNGDGEFHLFVTGGTELCCDWHYLSAFGLRLPVDDDAEESSLYWSNHIDYHFGHGFYALTEFNWFHWTESGSATNLGVSGGDLFNLGAQGVAGNDIVTGAFGVKYKPNRLTEIGVAWENPLTERRDVLENRLTVDLILRY</sequence>
<evidence type="ECO:0000313" key="2">
    <source>
        <dbReference type="EMBL" id="QDU55760.1"/>
    </source>
</evidence>
<proteinExistence type="predicted"/>
<protein>
    <recommendedName>
        <fullName evidence="4">MetA-pathway of phenol degradation</fullName>
    </recommendedName>
</protein>
<dbReference type="KEGG" id="amuc:Pan181_19550"/>
<dbReference type="AlphaFoldDB" id="A0A518AM04"/>
<evidence type="ECO:0000313" key="3">
    <source>
        <dbReference type="Proteomes" id="UP000315750"/>
    </source>
</evidence>
<gene>
    <name evidence="2" type="ORF">Pan181_19550</name>
</gene>
<organism evidence="2 3">
    <name type="scientific">Aeoliella mucimassa</name>
    <dbReference type="NCBI Taxonomy" id="2527972"/>
    <lineage>
        <taxon>Bacteria</taxon>
        <taxon>Pseudomonadati</taxon>
        <taxon>Planctomycetota</taxon>
        <taxon>Planctomycetia</taxon>
        <taxon>Pirellulales</taxon>
        <taxon>Lacipirellulaceae</taxon>
        <taxon>Aeoliella</taxon>
    </lineage>
</organism>
<feature type="signal peptide" evidence="1">
    <location>
        <begin position="1"/>
        <end position="24"/>
    </location>
</feature>
<keyword evidence="1" id="KW-0732">Signal</keyword>
<name>A0A518AM04_9BACT</name>
<keyword evidence="3" id="KW-1185">Reference proteome</keyword>
<dbReference type="Proteomes" id="UP000315750">
    <property type="component" value="Chromosome"/>
</dbReference>
<accession>A0A518AM04</accession>
<evidence type="ECO:0000256" key="1">
    <source>
        <dbReference type="SAM" id="SignalP"/>
    </source>
</evidence>
<evidence type="ECO:0008006" key="4">
    <source>
        <dbReference type="Google" id="ProtNLM"/>
    </source>
</evidence>
<dbReference type="RefSeq" id="WP_231943797.1">
    <property type="nucleotide sequence ID" value="NZ_CP036278.1"/>
</dbReference>